<protein>
    <submittedName>
        <fullName evidence="1">Uncharacterized protein</fullName>
    </submittedName>
</protein>
<organism evidence="1 2">
    <name type="scientific">Prunus dulcis</name>
    <name type="common">Almond</name>
    <name type="synonym">Amygdalus dulcis</name>
    <dbReference type="NCBI Taxonomy" id="3755"/>
    <lineage>
        <taxon>Eukaryota</taxon>
        <taxon>Viridiplantae</taxon>
        <taxon>Streptophyta</taxon>
        <taxon>Embryophyta</taxon>
        <taxon>Tracheophyta</taxon>
        <taxon>Spermatophyta</taxon>
        <taxon>Magnoliopsida</taxon>
        <taxon>eudicotyledons</taxon>
        <taxon>Gunneridae</taxon>
        <taxon>Pentapetalae</taxon>
        <taxon>rosids</taxon>
        <taxon>fabids</taxon>
        <taxon>Rosales</taxon>
        <taxon>Rosaceae</taxon>
        <taxon>Amygdaloideae</taxon>
        <taxon>Amygdaleae</taxon>
        <taxon>Prunus</taxon>
    </lineage>
</organism>
<name>A0AAD4V2V2_PRUDU</name>
<evidence type="ECO:0000313" key="2">
    <source>
        <dbReference type="Proteomes" id="UP001054821"/>
    </source>
</evidence>
<dbReference type="AlphaFoldDB" id="A0AAD4V2V2"/>
<evidence type="ECO:0000313" key="1">
    <source>
        <dbReference type="EMBL" id="KAI5317298.1"/>
    </source>
</evidence>
<reference evidence="1 2" key="1">
    <citation type="journal article" date="2022" name="G3 (Bethesda)">
        <title>Whole-genome sequence and methylome profiling of the almond [Prunus dulcis (Mill.) D.A. Webb] cultivar 'Nonpareil'.</title>
        <authorList>
            <person name="D'Amico-Willman K.M."/>
            <person name="Ouma W.Z."/>
            <person name="Meulia T."/>
            <person name="Sideli G.M."/>
            <person name="Gradziel T.M."/>
            <person name="Fresnedo-Ramirez J."/>
        </authorList>
    </citation>
    <scope>NUCLEOTIDE SEQUENCE [LARGE SCALE GENOMIC DNA]</scope>
    <source>
        <strain evidence="1">Clone GOH B32 T37-40</strain>
    </source>
</reference>
<dbReference type="Proteomes" id="UP001054821">
    <property type="component" value="Chromosome 7"/>
</dbReference>
<comment type="caution">
    <text evidence="1">The sequence shown here is derived from an EMBL/GenBank/DDBJ whole genome shotgun (WGS) entry which is preliminary data.</text>
</comment>
<sequence length="91" mass="10404">MVARRSLRGGRIVGCSSALIFRGGPNSRRSMSLATFMFNLGMSCLSPFIRRWWRGVSWFFRSPPPNFLPILRSSLWRIHRLTGGGRGHIVR</sequence>
<keyword evidence="2" id="KW-1185">Reference proteome</keyword>
<gene>
    <name evidence="1" type="ORF">L3X38_037005</name>
</gene>
<dbReference type="EMBL" id="JAJFAZ020000007">
    <property type="protein sequence ID" value="KAI5317298.1"/>
    <property type="molecule type" value="Genomic_DNA"/>
</dbReference>
<proteinExistence type="predicted"/>
<accession>A0AAD4V2V2</accession>